<name>E6WYC5_NITSE</name>
<reference evidence="2" key="2">
    <citation type="submission" date="2011-01" db="EMBL/GenBank/DDBJ databases">
        <title>The complete genome of Nitratifractor salsuginis DSM 16511.</title>
        <authorList>
            <consortium name="US DOE Joint Genome Institute (JGI-PGF)"/>
            <person name="Lucas S."/>
            <person name="Copeland A."/>
            <person name="Lapidus A."/>
            <person name="Bruce D."/>
            <person name="Goodwin L."/>
            <person name="Pitluck S."/>
            <person name="Kyrpides N."/>
            <person name="Mavromatis K."/>
            <person name="Ivanova N."/>
            <person name="Mikhailova N."/>
            <person name="Zeytun A."/>
            <person name="Detter J.C."/>
            <person name="Tapia R."/>
            <person name="Han C."/>
            <person name="Land M."/>
            <person name="Hauser L."/>
            <person name="Markowitz V."/>
            <person name="Cheng J.-F."/>
            <person name="Hugenholtz P."/>
            <person name="Woyke T."/>
            <person name="Wu D."/>
            <person name="Tindall B."/>
            <person name="Schuetze A."/>
            <person name="Brambilla E."/>
            <person name="Klenk H.-P."/>
            <person name="Eisen J.A."/>
        </authorList>
    </citation>
    <scope>NUCLEOTIDE SEQUENCE [LARGE SCALE GENOMIC DNA]</scope>
    <source>
        <strain evidence="2">DSM 16511 / JCM 12458 / E9I37-1</strain>
    </source>
</reference>
<dbReference type="KEGG" id="nsa:Nitsa_1184"/>
<sequence>MEAIKISRIKALEGDLIFQDKAVKEVDLGDNPSGLITKNGDVLTYDNMEVLVGMDQRVSLYDVEGIEFEEHTIHDLLEYWNTYAEEV</sequence>
<evidence type="ECO:0000313" key="2">
    <source>
        <dbReference type="Proteomes" id="UP000008633"/>
    </source>
</evidence>
<accession>E6WYC5</accession>
<organism evidence="1 2">
    <name type="scientific">Nitratifractor salsuginis (strain DSM 16511 / JCM 12458 / E9I37-1)</name>
    <dbReference type="NCBI Taxonomy" id="749222"/>
    <lineage>
        <taxon>Bacteria</taxon>
        <taxon>Pseudomonadati</taxon>
        <taxon>Campylobacterota</taxon>
        <taxon>Epsilonproteobacteria</taxon>
        <taxon>Campylobacterales</taxon>
        <taxon>Sulfurovaceae</taxon>
        <taxon>Nitratifractor</taxon>
    </lineage>
</organism>
<dbReference type="Proteomes" id="UP000008633">
    <property type="component" value="Chromosome"/>
</dbReference>
<gene>
    <name evidence="1" type="ordered locus">Nitsa_1184</name>
</gene>
<dbReference type="STRING" id="749222.Nitsa_1184"/>
<dbReference type="RefSeq" id="WP_013554128.1">
    <property type="nucleotide sequence ID" value="NC_014935.1"/>
</dbReference>
<reference evidence="1 2" key="1">
    <citation type="journal article" date="2011" name="Stand. Genomic Sci.">
        <title>Complete genome sequence of Nitratifractor salsuginis type strain (E9I37-1).</title>
        <authorList>
            <person name="Anderson I."/>
            <person name="Sikorski J."/>
            <person name="Zeytun A."/>
            <person name="Nolan M."/>
            <person name="Lapidus A."/>
            <person name="Lucas S."/>
            <person name="Hammon N."/>
            <person name="Deshpande S."/>
            <person name="Cheng J.F."/>
            <person name="Tapia R."/>
            <person name="Han C."/>
            <person name="Goodwin L."/>
            <person name="Pitluck S."/>
            <person name="Liolios K."/>
            <person name="Pagani I."/>
            <person name="Ivanova N."/>
            <person name="Huntemann M."/>
            <person name="Mavromatis K."/>
            <person name="Ovchinikova G."/>
            <person name="Pati A."/>
            <person name="Chen A."/>
            <person name="Palaniappan K."/>
            <person name="Land M."/>
            <person name="Hauser L."/>
            <person name="Brambilla E.M."/>
            <person name="Ngatchou-Djao O.D."/>
            <person name="Rohde M."/>
            <person name="Tindall B.J."/>
            <person name="Goker M."/>
            <person name="Detter J.C."/>
            <person name="Woyke T."/>
            <person name="Bristow J."/>
            <person name="Eisen J.A."/>
            <person name="Markowitz V."/>
            <person name="Hugenholtz P."/>
            <person name="Klenk H.P."/>
            <person name="Kyrpides N.C."/>
        </authorList>
    </citation>
    <scope>NUCLEOTIDE SEQUENCE [LARGE SCALE GENOMIC DNA]</scope>
    <source>
        <strain evidence="2">DSM 16511 / JCM 12458 / E9I37-1</strain>
    </source>
</reference>
<keyword evidence="2" id="KW-1185">Reference proteome</keyword>
<evidence type="ECO:0000313" key="1">
    <source>
        <dbReference type="EMBL" id="ADV46437.1"/>
    </source>
</evidence>
<dbReference type="AlphaFoldDB" id="E6WYC5"/>
<protein>
    <submittedName>
        <fullName evidence="1">Uncharacterized protein</fullName>
    </submittedName>
</protein>
<dbReference type="HOGENOM" id="CLU_2480200_0_0_7"/>
<dbReference type="EMBL" id="CP002452">
    <property type="protein sequence ID" value="ADV46437.1"/>
    <property type="molecule type" value="Genomic_DNA"/>
</dbReference>
<proteinExistence type="predicted"/>